<dbReference type="Gene3D" id="1.10.3110.10">
    <property type="entry name" value="protoporphyrinogen ix oxidase, domain 3"/>
    <property type="match status" value="1"/>
</dbReference>
<dbReference type="Gene3D" id="3.90.660.20">
    <property type="entry name" value="Protoporphyrinogen oxidase, mitochondrial, domain 2"/>
    <property type="match status" value="1"/>
</dbReference>
<dbReference type="UniPathway" id="UPA00252"/>
<dbReference type="GO" id="GO:0004729">
    <property type="term" value="F:oxygen-dependent protoporphyrinogen oxidase activity"/>
    <property type="evidence" value="ECO:0007669"/>
    <property type="project" value="UniProtKB-UniRule"/>
</dbReference>
<gene>
    <name evidence="13" type="ORF">CWR48_11625</name>
</gene>
<keyword evidence="9 11" id="KW-0560">Oxidoreductase</keyword>
<comment type="subcellular location">
    <subcellularLocation>
        <location evidence="11">Cytoplasm</location>
    </subcellularLocation>
</comment>
<keyword evidence="11" id="KW-0963">Cytoplasm</keyword>
<dbReference type="AlphaFoldDB" id="A0A3D8PSK5"/>
<dbReference type="InterPro" id="IPR002937">
    <property type="entry name" value="Amino_oxidase"/>
</dbReference>
<dbReference type="InterPro" id="IPR036188">
    <property type="entry name" value="FAD/NAD-bd_sf"/>
</dbReference>
<comment type="similarity">
    <text evidence="4 11">Belongs to the protoporphyrinogen/coproporphyrinogen oxidase family. Coproporphyrinogen III oxidase subfamily.</text>
</comment>
<evidence type="ECO:0000313" key="14">
    <source>
        <dbReference type="Proteomes" id="UP000257143"/>
    </source>
</evidence>
<dbReference type="EC" id="1.3.3.15" evidence="5 11"/>
<keyword evidence="14" id="KW-1185">Reference proteome</keyword>
<keyword evidence="8 11" id="KW-0274">FAD</keyword>
<comment type="caution">
    <text evidence="13">The sequence shown here is derived from an EMBL/GenBank/DDBJ whole genome shotgun (WGS) entry which is preliminary data.</text>
</comment>
<evidence type="ECO:0000256" key="4">
    <source>
        <dbReference type="ARBA" id="ARBA00008310"/>
    </source>
</evidence>
<keyword evidence="7 11" id="KW-0285">Flavoprotein</keyword>
<dbReference type="Pfam" id="PF01593">
    <property type="entry name" value="Amino_oxidase"/>
    <property type="match status" value="1"/>
</dbReference>
<protein>
    <recommendedName>
        <fullName evidence="6 11">Coproporphyrinogen III oxidase</fullName>
        <ecNumber evidence="5 11">1.3.3.15</ecNumber>
    </recommendedName>
</protein>
<name>A0A3D8PSK5_9BACI</name>
<dbReference type="PANTHER" id="PTHR42923:SF3">
    <property type="entry name" value="PROTOPORPHYRINOGEN OXIDASE"/>
    <property type="match status" value="1"/>
</dbReference>
<evidence type="ECO:0000256" key="6">
    <source>
        <dbReference type="ARBA" id="ARBA00019046"/>
    </source>
</evidence>
<dbReference type="InterPro" id="IPR050464">
    <property type="entry name" value="Zeta_carotene_desat/Oxidored"/>
</dbReference>
<keyword evidence="10 11" id="KW-0350">Heme biosynthesis</keyword>
<proteinExistence type="inferred from homology"/>
<comment type="cofactor">
    <cofactor evidence="2 11">
        <name>FAD</name>
        <dbReference type="ChEBI" id="CHEBI:57692"/>
    </cofactor>
</comment>
<dbReference type="SUPFAM" id="SSF51905">
    <property type="entry name" value="FAD/NAD(P)-binding domain"/>
    <property type="match status" value="1"/>
</dbReference>
<dbReference type="PANTHER" id="PTHR42923">
    <property type="entry name" value="PROTOPORPHYRINOGEN OXIDASE"/>
    <property type="match status" value="1"/>
</dbReference>
<dbReference type="Proteomes" id="UP000257143">
    <property type="component" value="Unassembled WGS sequence"/>
</dbReference>
<evidence type="ECO:0000256" key="7">
    <source>
        <dbReference type="ARBA" id="ARBA00022630"/>
    </source>
</evidence>
<evidence type="ECO:0000256" key="10">
    <source>
        <dbReference type="ARBA" id="ARBA00023133"/>
    </source>
</evidence>
<dbReference type="NCBIfam" id="TIGR00562">
    <property type="entry name" value="proto_IX_ox"/>
    <property type="match status" value="1"/>
</dbReference>
<evidence type="ECO:0000256" key="3">
    <source>
        <dbReference type="ARBA" id="ARBA00004744"/>
    </source>
</evidence>
<dbReference type="GO" id="GO:0005737">
    <property type="term" value="C:cytoplasm"/>
    <property type="evidence" value="ECO:0007669"/>
    <property type="project" value="UniProtKB-SubCell"/>
</dbReference>
<organism evidence="13 14">
    <name type="scientific">Oceanobacillus arenosus</name>
    <dbReference type="NCBI Taxonomy" id="1229153"/>
    <lineage>
        <taxon>Bacteria</taxon>
        <taxon>Bacillati</taxon>
        <taxon>Bacillota</taxon>
        <taxon>Bacilli</taxon>
        <taxon>Bacillales</taxon>
        <taxon>Bacillaceae</taxon>
        <taxon>Oceanobacillus</taxon>
    </lineage>
</organism>
<comment type="catalytic activity">
    <reaction evidence="1">
        <text>coproporphyrinogen III + 3 O2 = coproporphyrin III + 3 H2O2</text>
        <dbReference type="Rhea" id="RHEA:43436"/>
        <dbReference type="ChEBI" id="CHEBI:15379"/>
        <dbReference type="ChEBI" id="CHEBI:16240"/>
        <dbReference type="ChEBI" id="CHEBI:57309"/>
        <dbReference type="ChEBI" id="CHEBI:131725"/>
        <dbReference type="EC" id="1.3.3.15"/>
    </reaction>
    <physiologicalReaction direction="left-to-right" evidence="1">
        <dbReference type="Rhea" id="RHEA:43437"/>
    </physiologicalReaction>
</comment>
<evidence type="ECO:0000313" key="13">
    <source>
        <dbReference type="EMBL" id="RDW18228.1"/>
    </source>
</evidence>
<evidence type="ECO:0000256" key="11">
    <source>
        <dbReference type="RuleBase" id="RU364052"/>
    </source>
</evidence>
<accession>A0A3D8PSK5</accession>
<dbReference type="OrthoDB" id="9805195at2"/>
<dbReference type="SUPFAM" id="SSF54373">
    <property type="entry name" value="FAD-linked reductases, C-terminal domain"/>
    <property type="match status" value="1"/>
</dbReference>
<dbReference type="InterPro" id="IPR004572">
    <property type="entry name" value="Protoporphyrinogen_oxidase"/>
</dbReference>
<evidence type="ECO:0000256" key="9">
    <source>
        <dbReference type="ARBA" id="ARBA00023002"/>
    </source>
</evidence>
<dbReference type="EMBL" id="PIOC01000017">
    <property type="protein sequence ID" value="RDW18228.1"/>
    <property type="molecule type" value="Genomic_DNA"/>
</dbReference>
<evidence type="ECO:0000256" key="8">
    <source>
        <dbReference type="ARBA" id="ARBA00022827"/>
    </source>
</evidence>
<dbReference type="Gene3D" id="3.50.50.60">
    <property type="entry name" value="FAD/NAD(P)-binding domain"/>
    <property type="match status" value="1"/>
</dbReference>
<sequence length="466" mass="51379">MKKMKKIVIVGGGITGLSAAYKLQKEIDSQGLAIELKLIEASGRLGGKIKTLKKDGYTIEQGPDSLLSRKPVAVKLVEELGLEDEIIRNSTGKSYIIVDNEFHRLPQGTYMGIPKSEASLLSSTLISEVGKNRALEDLTLPRSKAEEDQSLGLFLRRRFGDELVDKQLSPLLAGIHSADIDKMSLLATYPNLLQLEQTNGSIIKGLQETIPTPPENKEMKNQGIFFSFRDGLETLVHRLTAKLAENTVMVNTAVQQIKKEKQGYSLLLDSGDVYQADAIIVATPHQTVSGMFDAYDFFKTLDEIPSTSTANVVMTFDKSAISNDIDGTGFQVPAVENNNITACTWTNKKWPTTTPEGKVMLRCYVGRANDQSFVNLTDVELTNLVLKDLEKIMGITAKPDFTVITRWHDGRAQYNVGHLDRIRDVRSQLEQTLPGVYLTGSSYDGMGIPDCISQGEQAATEVLDFL</sequence>
<reference evidence="14" key="1">
    <citation type="submission" date="2017-11" db="EMBL/GenBank/DDBJ databases">
        <authorList>
            <person name="Zhu W."/>
        </authorList>
    </citation>
    <scope>NUCLEOTIDE SEQUENCE [LARGE SCALE GENOMIC DNA]</scope>
    <source>
        <strain evidence="14">CAU 1183</strain>
    </source>
</reference>
<evidence type="ECO:0000256" key="5">
    <source>
        <dbReference type="ARBA" id="ARBA00012402"/>
    </source>
</evidence>
<evidence type="ECO:0000259" key="12">
    <source>
        <dbReference type="Pfam" id="PF01593"/>
    </source>
</evidence>
<comment type="pathway">
    <text evidence="3 11">Porphyrin-containing compound metabolism; protoheme biosynthesis.</text>
</comment>
<dbReference type="GO" id="GO:0006783">
    <property type="term" value="P:heme biosynthetic process"/>
    <property type="evidence" value="ECO:0007669"/>
    <property type="project" value="UniProtKB-UniRule"/>
</dbReference>
<evidence type="ECO:0000256" key="1">
    <source>
        <dbReference type="ARBA" id="ARBA00001755"/>
    </source>
</evidence>
<dbReference type="RefSeq" id="WP_115773409.1">
    <property type="nucleotide sequence ID" value="NZ_PIOC01000017.1"/>
</dbReference>
<dbReference type="NCBIfam" id="NF008845">
    <property type="entry name" value="PRK11883.1-5"/>
    <property type="match status" value="1"/>
</dbReference>
<evidence type="ECO:0000256" key="2">
    <source>
        <dbReference type="ARBA" id="ARBA00001974"/>
    </source>
</evidence>
<comment type="function">
    <text evidence="11">Involved in coproporphyrin-dependent heme b biosynthesis. Catalyzes the oxidation of coproporphyrinogen III to coproporphyrin III.</text>
</comment>
<feature type="domain" description="Amine oxidase" evidence="12">
    <location>
        <begin position="14"/>
        <end position="463"/>
    </location>
</feature>